<dbReference type="Proteomes" id="UP000298787">
    <property type="component" value="Chromosome 12"/>
</dbReference>
<reference evidence="1 2" key="1">
    <citation type="submission" date="2019-01" db="EMBL/GenBank/DDBJ databases">
        <title>Genome Assembly of Collichthys lucidus.</title>
        <authorList>
            <person name="Cai M."/>
            <person name="Xiao S."/>
        </authorList>
    </citation>
    <scope>NUCLEOTIDE SEQUENCE [LARGE SCALE GENOMIC DNA]</scope>
    <source>
        <strain evidence="1">JT15FE1705JMU</strain>
        <tissue evidence="1">Muscle</tissue>
    </source>
</reference>
<organism evidence="1 2">
    <name type="scientific">Collichthys lucidus</name>
    <name type="common">Big head croaker</name>
    <name type="synonym">Sciaena lucida</name>
    <dbReference type="NCBI Taxonomy" id="240159"/>
    <lineage>
        <taxon>Eukaryota</taxon>
        <taxon>Metazoa</taxon>
        <taxon>Chordata</taxon>
        <taxon>Craniata</taxon>
        <taxon>Vertebrata</taxon>
        <taxon>Euteleostomi</taxon>
        <taxon>Actinopterygii</taxon>
        <taxon>Neopterygii</taxon>
        <taxon>Teleostei</taxon>
        <taxon>Neoteleostei</taxon>
        <taxon>Acanthomorphata</taxon>
        <taxon>Eupercaria</taxon>
        <taxon>Sciaenidae</taxon>
        <taxon>Collichthys</taxon>
    </lineage>
</organism>
<accession>A0A4U5UVM5</accession>
<protein>
    <submittedName>
        <fullName evidence="1">Uncharacterized protein</fullName>
    </submittedName>
</protein>
<evidence type="ECO:0000313" key="2">
    <source>
        <dbReference type="Proteomes" id="UP000298787"/>
    </source>
</evidence>
<keyword evidence="2" id="KW-1185">Reference proteome</keyword>
<dbReference type="AlphaFoldDB" id="A0A4U5UVM5"/>
<sequence length="117" mass="13388">MRVQNDAEDDGCVEEQRFDPLEQTTDKTSCREMMKRSCWLAHPDDGAAVFPPGQRGSLQPLCFNANDSLSNRCDITEYYWRRTNNKNSKRCKKSIIQDEEAETAAEINEQAHAETIS</sequence>
<name>A0A4U5UVM5_COLLU</name>
<evidence type="ECO:0000313" key="1">
    <source>
        <dbReference type="EMBL" id="TKS79297.1"/>
    </source>
</evidence>
<proteinExistence type="predicted"/>
<gene>
    <name evidence="1" type="ORF">D9C73_014473</name>
</gene>
<dbReference type="EMBL" id="CM014089">
    <property type="protein sequence ID" value="TKS79297.1"/>
    <property type="molecule type" value="Genomic_DNA"/>
</dbReference>